<dbReference type="SMART" id="SM00211">
    <property type="entry name" value="TY"/>
    <property type="match status" value="1"/>
</dbReference>
<reference evidence="5 6" key="1">
    <citation type="submission" date="2024-02" db="EMBL/GenBank/DDBJ databases">
        <authorList>
            <person name="Daric V."/>
            <person name="Darras S."/>
        </authorList>
    </citation>
    <scope>NUCLEOTIDE SEQUENCE [LARGE SCALE GENOMIC DNA]</scope>
</reference>
<keyword evidence="6" id="KW-1185">Reference proteome</keyword>
<feature type="signal peptide" evidence="3">
    <location>
        <begin position="1"/>
        <end position="21"/>
    </location>
</feature>
<proteinExistence type="predicted"/>
<evidence type="ECO:0000259" key="4">
    <source>
        <dbReference type="PROSITE" id="PS51162"/>
    </source>
</evidence>
<dbReference type="Gene3D" id="4.10.800.10">
    <property type="entry name" value="Thyroglobulin type-1"/>
    <property type="match status" value="1"/>
</dbReference>
<dbReference type="CDD" id="cd00191">
    <property type="entry name" value="TY"/>
    <property type="match status" value="1"/>
</dbReference>
<dbReference type="EMBL" id="CAWYQH010000097">
    <property type="protein sequence ID" value="CAK8684062.1"/>
    <property type="molecule type" value="Genomic_DNA"/>
</dbReference>
<protein>
    <recommendedName>
        <fullName evidence="4">Thyroglobulin type-1 domain-containing protein</fullName>
    </recommendedName>
</protein>
<sequence length="89" mass="9699">MRTLVLLSVLCLVTMVALTSADGSCKYLYNELVEARKTLYVEDLPECEEDGSFSAKQCNDANSSCWCSSPDGLLLQGTMTENGASLQCY</sequence>
<evidence type="ECO:0000256" key="1">
    <source>
        <dbReference type="ARBA" id="ARBA00023157"/>
    </source>
</evidence>
<gene>
    <name evidence="5" type="ORF">CVLEPA_LOCUS15062</name>
</gene>
<feature type="disulfide bond" evidence="2">
    <location>
        <begin position="58"/>
        <end position="65"/>
    </location>
</feature>
<dbReference type="Proteomes" id="UP001642483">
    <property type="component" value="Unassembled WGS sequence"/>
</dbReference>
<dbReference type="Pfam" id="PF00086">
    <property type="entry name" value="Thyroglobulin_1"/>
    <property type="match status" value="1"/>
</dbReference>
<evidence type="ECO:0000256" key="2">
    <source>
        <dbReference type="PROSITE-ProRule" id="PRU00500"/>
    </source>
</evidence>
<evidence type="ECO:0000313" key="6">
    <source>
        <dbReference type="Proteomes" id="UP001642483"/>
    </source>
</evidence>
<comment type="caution">
    <text evidence="5">The sequence shown here is derived from an EMBL/GenBank/DDBJ whole genome shotgun (WGS) entry which is preliminary data.</text>
</comment>
<evidence type="ECO:0000256" key="3">
    <source>
        <dbReference type="SAM" id="SignalP"/>
    </source>
</evidence>
<keyword evidence="3" id="KW-0732">Signal</keyword>
<dbReference type="PROSITE" id="PS51162">
    <property type="entry name" value="THYROGLOBULIN_1_2"/>
    <property type="match status" value="1"/>
</dbReference>
<feature type="chain" id="PRO_5045634139" description="Thyroglobulin type-1 domain-containing protein" evidence="3">
    <location>
        <begin position="22"/>
        <end position="89"/>
    </location>
</feature>
<dbReference type="InterPro" id="IPR000716">
    <property type="entry name" value="Thyroglobulin_1"/>
</dbReference>
<dbReference type="SUPFAM" id="SSF57610">
    <property type="entry name" value="Thyroglobulin type-1 domain"/>
    <property type="match status" value="1"/>
</dbReference>
<evidence type="ECO:0000313" key="5">
    <source>
        <dbReference type="EMBL" id="CAK8684062.1"/>
    </source>
</evidence>
<name>A0ABP0FWU1_CLALP</name>
<accession>A0ABP0FWU1</accession>
<comment type="caution">
    <text evidence="2">Lacks conserved residue(s) required for the propagation of feature annotation.</text>
</comment>
<keyword evidence="1 2" id="KW-1015">Disulfide bond</keyword>
<dbReference type="InterPro" id="IPR036857">
    <property type="entry name" value="Thyroglobulin_1_sf"/>
</dbReference>
<feature type="domain" description="Thyroglobulin type-1" evidence="4">
    <location>
        <begin position="22"/>
        <end position="88"/>
    </location>
</feature>
<organism evidence="5 6">
    <name type="scientific">Clavelina lepadiformis</name>
    <name type="common">Light-bulb sea squirt</name>
    <name type="synonym">Ascidia lepadiformis</name>
    <dbReference type="NCBI Taxonomy" id="159417"/>
    <lineage>
        <taxon>Eukaryota</taxon>
        <taxon>Metazoa</taxon>
        <taxon>Chordata</taxon>
        <taxon>Tunicata</taxon>
        <taxon>Ascidiacea</taxon>
        <taxon>Aplousobranchia</taxon>
        <taxon>Clavelinidae</taxon>
        <taxon>Clavelina</taxon>
    </lineage>
</organism>